<accession>A0A3Q3KDY1</accession>
<keyword evidence="1" id="KW-0732">Signal</keyword>
<organism evidence="4 5">
    <name type="scientific">Monopterus albus</name>
    <name type="common">Swamp eel</name>
    <dbReference type="NCBI Taxonomy" id="43700"/>
    <lineage>
        <taxon>Eukaryota</taxon>
        <taxon>Metazoa</taxon>
        <taxon>Chordata</taxon>
        <taxon>Craniata</taxon>
        <taxon>Vertebrata</taxon>
        <taxon>Euteleostomi</taxon>
        <taxon>Actinopterygii</taxon>
        <taxon>Neopterygii</taxon>
        <taxon>Teleostei</taxon>
        <taxon>Neoteleostei</taxon>
        <taxon>Acanthomorphata</taxon>
        <taxon>Anabantaria</taxon>
        <taxon>Synbranchiformes</taxon>
        <taxon>Synbranchidae</taxon>
        <taxon>Monopterus</taxon>
    </lineage>
</organism>
<dbReference type="STRING" id="43700.ENSMALP00000027203"/>
<feature type="domain" description="Thrombospondin-like N-terminal" evidence="3">
    <location>
        <begin position="50"/>
        <end position="241"/>
    </location>
</feature>
<dbReference type="InterPro" id="IPR048287">
    <property type="entry name" value="TSPN-like_N"/>
</dbReference>
<dbReference type="SUPFAM" id="SSF49899">
    <property type="entry name" value="Concanavalin A-like lectins/glucanases"/>
    <property type="match status" value="1"/>
</dbReference>
<dbReference type="AlphaFoldDB" id="A0A3Q3KDY1"/>
<keyword evidence="2" id="KW-0677">Repeat</keyword>
<dbReference type="Gene3D" id="2.60.120.200">
    <property type="match status" value="1"/>
</dbReference>
<proteinExistence type="predicted"/>
<dbReference type="InterPro" id="IPR001791">
    <property type="entry name" value="Laminin_G"/>
</dbReference>
<dbReference type="SMART" id="SM00210">
    <property type="entry name" value="TSPN"/>
    <property type="match status" value="1"/>
</dbReference>
<dbReference type="Ensembl" id="ENSMALT00000027702.1">
    <property type="protein sequence ID" value="ENSMALP00000027203.1"/>
    <property type="gene ID" value="ENSMALG00000018874.1"/>
</dbReference>
<protein>
    <recommendedName>
        <fullName evidence="3">Thrombospondin-like N-terminal domain-containing protein</fullName>
    </recommendedName>
</protein>
<name>A0A3Q3KDY1_MONAL</name>
<evidence type="ECO:0000256" key="2">
    <source>
        <dbReference type="ARBA" id="ARBA00022737"/>
    </source>
</evidence>
<keyword evidence="5" id="KW-1185">Reference proteome</keyword>
<dbReference type="Pfam" id="PF02210">
    <property type="entry name" value="Laminin_G_2"/>
    <property type="match status" value="1"/>
</dbReference>
<evidence type="ECO:0000259" key="3">
    <source>
        <dbReference type="SMART" id="SM00210"/>
    </source>
</evidence>
<reference evidence="4" key="2">
    <citation type="submission" date="2025-09" db="UniProtKB">
        <authorList>
            <consortium name="Ensembl"/>
        </authorList>
    </citation>
    <scope>IDENTIFICATION</scope>
</reference>
<evidence type="ECO:0000256" key="1">
    <source>
        <dbReference type="ARBA" id="ARBA00022729"/>
    </source>
</evidence>
<evidence type="ECO:0000313" key="5">
    <source>
        <dbReference type="Proteomes" id="UP000261600"/>
    </source>
</evidence>
<reference evidence="4" key="1">
    <citation type="submission" date="2025-08" db="UniProtKB">
        <authorList>
            <consortium name="Ensembl"/>
        </authorList>
    </citation>
    <scope>IDENTIFICATION</scope>
</reference>
<dbReference type="Proteomes" id="UP000261600">
    <property type="component" value="Unplaced"/>
</dbReference>
<evidence type="ECO:0000313" key="4">
    <source>
        <dbReference type="Ensembl" id="ENSMALP00000027203.1"/>
    </source>
</evidence>
<sequence>MCLSVYGVRAKAACLILSSVAFRCQRCRSFLGILSCPLIHTVSCLLAANPIDVLKVLELSEDMEGVSLEAGLCTSREGREETDLSFKINKKIQLSVPTRQLFPDSSFPVNFSVMTTVRAVKSSQVFLLSLYDSQGTQQLGIEIARSPVFLYEDHEGQPPPELYPTFRKINLADGKWHRVAYRVEGQSVTLYLDCDEVDTLDLLRGHDPHISTEGVTVFGTRLLDEGVFEVGISACALTVCVCLCTGVSAQEAQAQAILQQTKVHRPSPLHFKHTQSCCGT</sequence>
<dbReference type="InterPro" id="IPR013320">
    <property type="entry name" value="ConA-like_dom_sf"/>
</dbReference>